<dbReference type="EMBL" id="JBAWTH010000027">
    <property type="protein sequence ID" value="KAL2285928.1"/>
    <property type="molecule type" value="Genomic_DNA"/>
</dbReference>
<dbReference type="InterPro" id="IPR002110">
    <property type="entry name" value="Ankyrin_rpt"/>
</dbReference>
<keyword evidence="1" id="KW-0040">ANK repeat</keyword>
<reference evidence="2 3" key="1">
    <citation type="submission" date="2024-03" db="EMBL/GenBank/DDBJ databases">
        <title>A high-quality draft genome sequence of Diaporthe vaccinii, a causative agent of upright dieback and viscid rot disease in cranberry plants.</title>
        <authorList>
            <person name="Sarrasin M."/>
            <person name="Lang B.F."/>
            <person name="Burger G."/>
        </authorList>
    </citation>
    <scope>NUCLEOTIDE SEQUENCE [LARGE SCALE GENOMIC DNA]</scope>
    <source>
        <strain evidence="2 3">IS7</strain>
    </source>
</reference>
<dbReference type="SUPFAM" id="SSF48403">
    <property type="entry name" value="Ankyrin repeat"/>
    <property type="match status" value="1"/>
</dbReference>
<organism evidence="2 3">
    <name type="scientific">Diaporthe vaccinii</name>
    <dbReference type="NCBI Taxonomy" id="105482"/>
    <lineage>
        <taxon>Eukaryota</taxon>
        <taxon>Fungi</taxon>
        <taxon>Dikarya</taxon>
        <taxon>Ascomycota</taxon>
        <taxon>Pezizomycotina</taxon>
        <taxon>Sordariomycetes</taxon>
        <taxon>Sordariomycetidae</taxon>
        <taxon>Diaporthales</taxon>
        <taxon>Diaporthaceae</taxon>
        <taxon>Diaporthe</taxon>
        <taxon>Diaporthe eres species complex</taxon>
    </lineage>
</organism>
<evidence type="ECO:0000313" key="3">
    <source>
        <dbReference type="Proteomes" id="UP001600888"/>
    </source>
</evidence>
<accession>A0ABR4EU23</accession>
<gene>
    <name evidence="2" type="ORF">FJTKL_07420</name>
</gene>
<dbReference type="Pfam" id="PF13637">
    <property type="entry name" value="Ank_4"/>
    <property type="match status" value="1"/>
</dbReference>
<evidence type="ECO:0000256" key="1">
    <source>
        <dbReference type="PROSITE-ProRule" id="PRU00023"/>
    </source>
</evidence>
<proteinExistence type="predicted"/>
<name>A0ABR4EU23_9PEZI</name>
<keyword evidence="3" id="KW-1185">Reference proteome</keyword>
<comment type="caution">
    <text evidence="2">The sequence shown here is derived from an EMBL/GenBank/DDBJ whole genome shotgun (WGS) entry which is preliminary data.</text>
</comment>
<dbReference type="PROSITE" id="PS50088">
    <property type="entry name" value="ANK_REPEAT"/>
    <property type="match status" value="1"/>
</dbReference>
<dbReference type="Proteomes" id="UP001600888">
    <property type="component" value="Unassembled WGS sequence"/>
</dbReference>
<dbReference type="Gene3D" id="1.25.40.20">
    <property type="entry name" value="Ankyrin repeat-containing domain"/>
    <property type="match status" value="1"/>
</dbReference>
<evidence type="ECO:0000313" key="2">
    <source>
        <dbReference type="EMBL" id="KAL2285928.1"/>
    </source>
</evidence>
<feature type="repeat" description="ANK" evidence="1">
    <location>
        <begin position="58"/>
        <end position="90"/>
    </location>
</feature>
<dbReference type="InterPro" id="IPR036770">
    <property type="entry name" value="Ankyrin_rpt-contain_sf"/>
</dbReference>
<sequence length="126" mass="14193">MAVARSRAYLDCLPNELRLEINEQTCLSARDLISLARTNRHHYRTTISAAYKAHAQHEFGVAIYWAIKNDQYKTLKRLIDNGVDVNMRDADGDTLVITDIIAHFGLAGTWLFSTLQTCENVLAVAN</sequence>
<protein>
    <recommendedName>
        <fullName evidence="4">Ankyrin repeat protein</fullName>
    </recommendedName>
</protein>
<evidence type="ECO:0008006" key="4">
    <source>
        <dbReference type="Google" id="ProtNLM"/>
    </source>
</evidence>